<name>A0A9E8NB61_9BACT</name>
<dbReference type="EMBL" id="CP112998">
    <property type="protein sequence ID" value="WAC11321.1"/>
    <property type="molecule type" value="Genomic_DNA"/>
</dbReference>
<organism evidence="1 2">
    <name type="scientific">Dyadobacter pollutisoli</name>
    <dbReference type="NCBI Taxonomy" id="2910158"/>
    <lineage>
        <taxon>Bacteria</taxon>
        <taxon>Pseudomonadati</taxon>
        <taxon>Bacteroidota</taxon>
        <taxon>Cytophagia</taxon>
        <taxon>Cytophagales</taxon>
        <taxon>Spirosomataceae</taxon>
        <taxon>Dyadobacter</taxon>
    </lineage>
</organism>
<evidence type="ECO:0000313" key="2">
    <source>
        <dbReference type="Proteomes" id="UP001164653"/>
    </source>
</evidence>
<sequence length="70" mass="8143">MKRPVITMNIIKEDIGYSAHTLIQGKFIGTEGDDFEDLKTNILEVVNLSFKDQHFTYQMEDIVIKRDLII</sequence>
<gene>
    <name evidence="1" type="ORF">ON006_26765</name>
</gene>
<dbReference type="Proteomes" id="UP001164653">
    <property type="component" value="Chromosome"/>
</dbReference>
<accession>A0A9E8NB61</accession>
<protein>
    <submittedName>
        <fullName evidence="1">Uncharacterized protein</fullName>
    </submittedName>
</protein>
<proteinExistence type="predicted"/>
<dbReference type="AlphaFoldDB" id="A0A9E8NB61"/>
<evidence type="ECO:0000313" key="1">
    <source>
        <dbReference type="EMBL" id="WAC11321.1"/>
    </source>
</evidence>
<dbReference type="KEGG" id="dpf:ON006_26765"/>
<reference evidence="1" key="1">
    <citation type="submission" date="2022-11" db="EMBL/GenBank/DDBJ databases">
        <title>Dyadobacter pollutisoli sp. nov., isolated from plastic dumped soil.</title>
        <authorList>
            <person name="Kim J.M."/>
            <person name="Kim K.R."/>
            <person name="Lee J.K."/>
            <person name="Hao L."/>
            <person name="Jeon C.O."/>
        </authorList>
    </citation>
    <scope>NUCLEOTIDE SEQUENCE</scope>
    <source>
        <strain evidence="1">U1</strain>
    </source>
</reference>
<dbReference type="RefSeq" id="WP_244821253.1">
    <property type="nucleotide sequence ID" value="NZ_CP112998.1"/>
</dbReference>
<keyword evidence="2" id="KW-1185">Reference proteome</keyword>